<dbReference type="EMBL" id="VSSQ01031488">
    <property type="protein sequence ID" value="MPM82390.1"/>
    <property type="molecule type" value="Genomic_DNA"/>
</dbReference>
<sequence>MTNLTASSNLMFNGSFSNWLKSNSSNLLTSFSSIISFCEISKASSIALFPNSFLMPLESVLYVKKDNAAIEQIQIIGSTMKIFVKQFFPLRQVDFIIILLFLSHDSIDSIMHSNLKTVKLASQPCIFY</sequence>
<dbReference type="AlphaFoldDB" id="A0A645CYV6"/>
<accession>A0A645CYV6</accession>
<organism evidence="1">
    <name type="scientific">bioreactor metagenome</name>
    <dbReference type="NCBI Taxonomy" id="1076179"/>
    <lineage>
        <taxon>unclassified sequences</taxon>
        <taxon>metagenomes</taxon>
        <taxon>ecological metagenomes</taxon>
    </lineage>
</organism>
<name>A0A645CYV6_9ZZZZ</name>
<proteinExistence type="predicted"/>
<protein>
    <submittedName>
        <fullName evidence="1">Uncharacterized protein</fullName>
    </submittedName>
</protein>
<reference evidence="1" key="1">
    <citation type="submission" date="2019-08" db="EMBL/GenBank/DDBJ databases">
        <authorList>
            <person name="Kucharzyk K."/>
            <person name="Murdoch R.W."/>
            <person name="Higgins S."/>
            <person name="Loffler F."/>
        </authorList>
    </citation>
    <scope>NUCLEOTIDE SEQUENCE</scope>
</reference>
<comment type="caution">
    <text evidence="1">The sequence shown here is derived from an EMBL/GenBank/DDBJ whole genome shotgun (WGS) entry which is preliminary data.</text>
</comment>
<gene>
    <name evidence="1" type="ORF">SDC9_129451</name>
</gene>
<evidence type="ECO:0000313" key="1">
    <source>
        <dbReference type="EMBL" id="MPM82390.1"/>
    </source>
</evidence>